<dbReference type="InterPro" id="IPR006119">
    <property type="entry name" value="Resolv_N"/>
</dbReference>
<dbReference type="PANTHER" id="PTHR30461">
    <property type="entry name" value="DNA-INVERTASE FROM LAMBDOID PROPHAGE"/>
    <property type="match status" value="1"/>
</dbReference>
<dbReference type="AlphaFoldDB" id="A0A1I3PXX6"/>
<dbReference type="PROSITE" id="PS51736">
    <property type="entry name" value="RECOMBINASES_3"/>
    <property type="match status" value="1"/>
</dbReference>
<protein>
    <submittedName>
        <fullName evidence="4">Site-specific DNA recombinase</fullName>
    </submittedName>
</protein>
<dbReference type="EMBL" id="FORX01000002">
    <property type="protein sequence ID" value="SFJ26714.1"/>
    <property type="molecule type" value="Genomic_DNA"/>
</dbReference>
<dbReference type="Pfam" id="PF00239">
    <property type="entry name" value="Resolvase"/>
    <property type="match status" value="1"/>
</dbReference>
<feature type="region of interest" description="Disordered" evidence="2">
    <location>
        <begin position="138"/>
        <end position="157"/>
    </location>
</feature>
<feature type="domain" description="Resolvase/invertase-type recombinase catalytic" evidence="3">
    <location>
        <begin position="4"/>
        <end position="142"/>
    </location>
</feature>
<dbReference type="PANTHER" id="PTHR30461:SF26">
    <property type="entry name" value="RESOLVASE HOMOLOG YNEB"/>
    <property type="match status" value="1"/>
</dbReference>
<dbReference type="SUPFAM" id="SSF53041">
    <property type="entry name" value="Resolvase-like"/>
    <property type="match status" value="1"/>
</dbReference>
<keyword evidence="5" id="KW-1185">Reference proteome</keyword>
<dbReference type="CDD" id="cd03768">
    <property type="entry name" value="SR_ResInv"/>
    <property type="match status" value="1"/>
</dbReference>
<evidence type="ECO:0000256" key="2">
    <source>
        <dbReference type="SAM" id="MobiDB-lite"/>
    </source>
</evidence>
<dbReference type="GO" id="GO:0000150">
    <property type="term" value="F:DNA strand exchange activity"/>
    <property type="evidence" value="ECO:0007669"/>
    <property type="project" value="InterPro"/>
</dbReference>
<dbReference type="Proteomes" id="UP000198635">
    <property type="component" value="Unassembled WGS sequence"/>
</dbReference>
<name>A0A1I3PXX6_9BACT</name>
<proteinExistence type="inferred from homology"/>
<comment type="similarity">
    <text evidence="1">Belongs to the site-specific recombinase resolvase family.</text>
</comment>
<dbReference type="Gene3D" id="3.40.50.1390">
    <property type="entry name" value="Resolvase, N-terminal catalytic domain"/>
    <property type="match status" value="1"/>
</dbReference>
<feature type="compositionally biased region" description="Basic residues" evidence="2">
    <location>
        <begin position="140"/>
        <end position="151"/>
    </location>
</feature>
<evidence type="ECO:0000256" key="1">
    <source>
        <dbReference type="ARBA" id="ARBA00009913"/>
    </source>
</evidence>
<dbReference type="STRING" id="52560.SAMN04488082_102157"/>
<dbReference type="SMART" id="SM00857">
    <property type="entry name" value="Resolvase"/>
    <property type="match status" value="1"/>
</dbReference>
<dbReference type="GO" id="GO:0003677">
    <property type="term" value="F:DNA binding"/>
    <property type="evidence" value="ECO:0007669"/>
    <property type="project" value="InterPro"/>
</dbReference>
<gene>
    <name evidence="4" type="ORF">SAMN04488082_102157</name>
</gene>
<accession>A0A1I3PXX6</accession>
<sequence length="225" mass="25498">MSHGHIAHIRVSSTDEYTGRQLGPECGQQFTKVFEDKTSGKDTNRPALKECLEHLREGDALWVHSIDRLARSFQDLQNLIDSLQVKGVTVRFYKEGLTFQNHGTQDPFAKLLFQVLGSFAEFERNIIRERQREGIERAKKAGKYKHGKGGRKQTTDRAKVQVLRAQSRSAVACRASSDVLRSSRIDFKLDSRADGQLVIPCLPPLRRSLESVRGRCQRHSRGQAV</sequence>
<evidence type="ECO:0000313" key="5">
    <source>
        <dbReference type="Proteomes" id="UP000198635"/>
    </source>
</evidence>
<reference evidence="5" key="1">
    <citation type="submission" date="2016-10" db="EMBL/GenBank/DDBJ databases">
        <authorList>
            <person name="Varghese N."/>
            <person name="Submissions S."/>
        </authorList>
    </citation>
    <scope>NUCLEOTIDE SEQUENCE [LARGE SCALE GENOMIC DNA]</scope>
    <source>
        <strain evidence="5">DSM 5918</strain>
    </source>
</reference>
<evidence type="ECO:0000259" key="3">
    <source>
        <dbReference type="PROSITE" id="PS51736"/>
    </source>
</evidence>
<organism evidence="4 5">
    <name type="scientific">Desulfomicrobium apsheronum</name>
    <dbReference type="NCBI Taxonomy" id="52560"/>
    <lineage>
        <taxon>Bacteria</taxon>
        <taxon>Pseudomonadati</taxon>
        <taxon>Thermodesulfobacteriota</taxon>
        <taxon>Desulfovibrionia</taxon>
        <taxon>Desulfovibrionales</taxon>
        <taxon>Desulfomicrobiaceae</taxon>
        <taxon>Desulfomicrobium</taxon>
    </lineage>
</organism>
<dbReference type="InterPro" id="IPR050639">
    <property type="entry name" value="SSR_resolvase"/>
</dbReference>
<evidence type="ECO:0000313" key="4">
    <source>
        <dbReference type="EMBL" id="SFJ26714.1"/>
    </source>
</evidence>
<dbReference type="InterPro" id="IPR036162">
    <property type="entry name" value="Resolvase-like_N_sf"/>
</dbReference>